<dbReference type="Proteomes" id="UP000198384">
    <property type="component" value="Unassembled WGS sequence"/>
</dbReference>
<organism evidence="1 2">
    <name type="scientific">Lutibacter agarilyticus</name>
    <dbReference type="NCBI Taxonomy" id="1109740"/>
    <lineage>
        <taxon>Bacteria</taxon>
        <taxon>Pseudomonadati</taxon>
        <taxon>Bacteroidota</taxon>
        <taxon>Flavobacteriia</taxon>
        <taxon>Flavobacteriales</taxon>
        <taxon>Flavobacteriaceae</taxon>
        <taxon>Lutibacter</taxon>
    </lineage>
</organism>
<name>A0A238W0L0_9FLAO</name>
<gene>
    <name evidence="1" type="ORF">SAMN06265371_102239</name>
</gene>
<proteinExistence type="predicted"/>
<dbReference type="RefSeq" id="WP_089380431.1">
    <property type="nucleotide sequence ID" value="NZ_FZNT01000002.1"/>
</dbReference>
<reference evidence="1 2" key="1">
    <citation type="submission" date="2017-06" db="EMBL/GenBank/DDBJ databases">
        <authorList>
            <person name="Kim H.J."/>
            <person name="Triplett B.A."/>
        </authorList>
    </citation>
    <scope>NUCLEOTIDE SEQUENCE [LARGE SCALE GENOMIC DNA]</scope>
    <source>
        <strain evidence="1 2">DSM 29150</strain>
    </source>
</reference>
<protein>
    <submittedName>
        <fullName evidence="1">Uncharacterized protein</fullName>
    </submittedName>
</protein>
<accession>A0A238W0L0</accession>
<keyword evidence="2" id="KW-1185">Reference proteome</keyword>
<sequence>MNNLKNLGEDYSNDIVDHLEKLIADLYRMQISNNKNYVFCKSIETLIEKNEMLIRLVKVNVRFEWLKIQNEMDRLYKIDNSLTGYNIQFDFKESKESKRALIRIIKIDENEKGK</sequence>
<dbReference type="OrthoDB" id="1452657at2"/>
<evidence type="ECO:0000313" key="2">
    <source>
        <dbReference type="Proteomes" id="UP000198384"/>
    </source>
</evidence>
<evidence type="ECO:0000313" key="1">
    <source>
        <dbReference type="EMBL" id="SNR39249.1"/>
    </source>
</evidence>
<dbReference type="EMBL" id="FZNT01000002">
    <property type="protein sequence ID" value="SNR39249.1"/>
    <property type="molecule type" value="Genomic_DNA"/>
</dbReference>
<dbReference type="AlphaFoldDB" id="A0A238W0L0"/>